<accession>A0A378U6W1</accession>
<reference evidence="3 4" key="1">
    <citation type="submission" date="2018-06" db="EMBL/GenBank/DDBJ databases">
        <authorList>
            <consortium name="Pathogen Informatics"/>
            <person name="Doyle S."/>
        </authorList>
    </citation>
    <scope>NUCLEOTIDE SEQUENCE [LARGE SCALE GENOMIC DNA]</scope>
    <source>
        <strain evidence="3 4">NCTC1542</strain>
    </source>
</reference>
<name>A0A378U6W1_MYCFO</name>
<evidence type="ECO:0000256" key="2">
    <source>
        <dbReference type="SAM" id="MobiDB-lite"/>
    </source>
</evidence>
<evidence type="ECO:0000313" key="4">
    <source>
        <dbReference type="Proteomes" id="UP000255389"/>
    </source>
</evidence>
<dbReference type="SUPFAM" id="SSF54913">
    <property type="entry name" value="GlnB-like"/>
    <property type="match status" value="1"/>
</dbReference>
<comment type="similarity">
    <text evidence="1">Belongs to the UPF0166 family.</text>
</comment>
<gene>
    <name evidence="3" type="ORF">NCTC1542_00616</name>
</gene>
<dbReference type="AlphaFoldDB" id="A0A378U6W1"/>
<dbReference type="Gene3D" id="3.30.70.120">
    <property type="match status" value="1"/>
</dbReference>
<dbReference type="InterPro" id="IPR003793">
    <property type="entry name" value="UPF0166"/>
</dbReference>
<dbReference type="EMBL" id="UGQY01000001">
    <property type="protein sequence ID" value="STZ73076.1"/>
    <property type="molecule type" value="Genomic_DNA"/>
</dbReference>
<feature type="region of interest" description="Disordered" evidence="2">
    <location>
        <begin position="62"/>
        <end position="97"/>
    </location>
</feature>
<sequence>MAGNVVGGSRVTTTDYLKLTAYFAERLRHEHRFVADALLDLYGGSDIAISVMLRGISSFGPHHHLRTDETLTASEDPRSPSPPSTPRARSPHSQNKP</sequence>
<dbReference type="InterPro" id="IPR011322">
    <property type="entry name" value="N-reg_PII-like_a/b"/>
</dbReference>
<protein>
    <submittedName>
        <fullName evidence="3">Uncharacterized protein</fullName>
    </submittedName>
</protein>
<evidence type="ECO:0000313" key="3">
    <source>
        <dbReference type="EMBL" id="STZ73076.1"/>
    </source>
</evidence>
<feature type="compositionally biased region" description="Low complexity" evidence="2">
    <location>
        <begin position="86"/>
        <end position="97"/>
    </location>
</feature>
<organism evidence="3 4">
    <name type="scientific">Mycolicibacterium fortuitum</name>
    <name type="common">Mycobacterium fortuitum</name>
    <dbReference type="NCBI Taxonomy" id="1766"/>
    <lineage>
        <taxon>Bacteria</taxon>
        <taxon>Bacillati</taxon>
        <taxon>Actinomycetota</taxon>
        <taxon>Actinomycetes</taxon>
        <taxon>Mycobacteriales</taxon>
        <taxon>Mycobacteriaceae</taxon>
        <taxon>Mycolicibacterium</taxon>
    </lineage>
</organism>
<evidence type="ECO:0000256" key="1">
    <source>
        <dbReference type="ARBA" id="ARBA00010554"/>
    </source>
</evidence>
<dbReference type="Proteomes" id="UP000255389">
    <property type="component" value="Unassembled WGS sequence"/>
</dbReference>
<dbReference type="InterPro" id="IPR015867">
    <property type="entry name" value="N-reg_PII/ATP_PRibTrfase_C"/>
</dbReference>
<proteinExistence type="inferred from homology"/>
<dbReference type="Pfam" id="PF02641">
    <property type="entry name" value="DUF190"/>
    <property type="match status" value="1"/>
</dbReference>